<evidence type="ECO:0000259" key="5">
    <source>
        <dbReference type="PROSITE" id="PS51720"/>
    </source>
</evidence>
<feature type="transmembrane region" description="Helical" evidence="4">
    <location>
        <begin position="389"/>
        <end position="409"/>
    </location>
</feature>
<proteinExistence type="inferred from homology"/>
<dbReference type="Proteomes" id="UP000289886">
    <property type="component" value="Unassembled WGS sequence"/>
</dbReference>
<gene>
    <name evidence="6" type="ORF">EOD39_13702</name>
</gene>
<dbReference type="InterPro" id="IPR006703">
    <property type="entry name" value="G_AIG1"/>
</dbReference>
<evidence type="ECO:0000313" key="6">
    <source>
        <dbReference type="EMBL" id="RXM98010.1"/>
    </source>
</evidence>
<organism evidence="6 7">
    <name type="scientific">Acipenser ruthenus</name>
    <name type="common">Sterlet sturgeon</name>
    <dbReference type="NCBI Taxonomy" id="7906"/>
    <lineage>
        <taxon>Eukaryota</taxon>
        <taxon>Metazoa</taxon>
        <taxon>Chordata</taxon>
        <taxon>Craniata</taxon>
        <taxon>Vertebrata</taxon>
        <taxon>Euteleostomi</taxon>
        <taxon>Actinopterygii</taxon>
        <taxon>Chondrostei</taxon>
        <taxon>Acipenseriformes</taxon>
        <taxon>Acipenseridae</taxon>
        <taxon>Acipenser</taxon>
    </lineage>
</organism>
<dbReference type="SUPFAM" id="SSF52540">
    <property type="entry name" value="P-loop containing nucleoside triphosphate hydrolases"/>
    <property type="match status" value="1"/>
</dbReference>
<name>A0A662YMR9_ACIRT</name>
<dbReference type="EMBL" id="SCEB01000848">
    <property type="protein sequence ID" value="RXM98010.1"/>
    <property type="molecule type" value="Genomic_DNA"/>
</dbReference>
<evidence type="ECO:0000256" key="3">
    <source>
        <dbReference type="ARBA" id="ARBA00023134"/>
    </source>
</evidence>
<protein>
    <submittedName>
        <fullName evidence="6">GTPase IMAP family member 4</fullName>
    </submittedName>
</protein>
<dbReference type="PANTHER" id="PTHR10903">
    <property type="entry name" value="GTPASE, IMAP FAMILY MEMBER-RELATED"/>
    <property type="match status" value="1"/>
</dbReference>
<sequence>MGPPGFLETMDHSALLNEILEGAQHEAMMAEAEVLDPGPISTSLEGGTFLVELPLWGRCYLGAGSLLVRPYAEYFPPSSTHLKDNSKMNNLPFPVIDIGYSKPNVHNTELRLVLLGKTGVGKSASGNTILGREEFESISSTSSITEECEKRTGVVAGRKVSIIDTPGLFDTKLSADEVKKKILKCLDLAVPGPHAFLLVLQVGRFTEEERRAMLLVQRIFGERVIRYTVLLFTRGDDLEGRTLEEYLRGADEGLRGLVERCGGGGHAFNNRFRGNGAQAKELLEKIERMMEHNACYTNEMYQQQLKAPKTKWEKMKCILAGAGAGASRGALSGALAVAAFLEYKELDKILVLNVAAVKADQAGFLEIVKKPIFAVAVFFFALKKGERNILMGAGAGAVIGGVVGAYYGAREEKPGEAMNKSDKEVMALGIPDFQDIWKLENAFEKAMKPPNADELD</sequence>
<dbReference type="Gene3D" id="3.40.50.300">
    <property type="entry name" value="P-loop containing nucleotide triphosphate hydrolases"/>
    <property type="match status" value="1"/>
</dbReference>
<reference evidence="6 7" key="1">
    <citation type="submission" date="2019-01" db="EMBL/GenBank/DDBJ databases">
        <title>Draft Genome and Complete Hox-Cluster Characterization of the Sterlet Sturgeon (Acipenser ruthenus).</title>
        <authorList>
            <person name="Wei Q."/>
        </authorList>
    </citation>
    <scope>NUCLEOTIDE SEQUENCE [LARGE SCALE GENOMIC DNA]</scope>
    <source>
        <strain evidence="6">WHYD16114868_AA</strain>
        <tissue evidence="6">Blood</tissue>
    </source>
</reference>
<comment type="caution">
    <text evidence="6">The sequence shown here is derived from an EMBL/GenBank/DDBJ whole genome shotgun (WGS) entry which is preliminary data.</text>
</comment>
<keyword evidence="4" id="KW-1133">Transmembrane helix</keyword>
<evidence type="ECO:0000256" key="1">
    <source>
        <dbReference type="ARBA" id="ARBA00008535"/>
    </source>
</evidence>
<feature type="domain" description="AIG1-type G" evidence="5">
    <location>
        <begin position="107"/>
        <end position="305"/>
    </location>
</feature>
<dbReference type="PANTHER" id="PTHR10903:SF170">
    <property type="entry name" value="GTPASE IMAP FAMILY MEMBER 7"/>
    <property type="match status" value="1"/>
</dbReference>
<dbReference type="FunFam" id="3.40.50.300:FF:000366">
    <property type="entry name" value="GTPase, IMAP family member 2"/>
    <property type="match status" value="1"/>
</dbReference>
<dbReference type="AlphaFoldDB" id="A0A662YMR9"/>
<evidence type="ECO:0000256" key="4">
    <source>
        <dbReference type="SAM" id="Phobius"/>
    </source>
</evidence>
<dbReference type="GO" id="GO:0005525">
    <property type="term" value="F:GTP binding"/>
    <property type="evidence" value="ECO:0007669"/>
    <property type="project" value="UniProtKB-KW"/>
</dbReference>
<accession>A0A662YMR9</accession>
<evidence type="ECO:0000256" key="2">
    <source>
        <dbReference type="ARBA" id="ARBA00022741"/>
    </source>
</evidence>
<comment type="similarity">
    <text evidence="1">Belongs to the TRAFAC class TrmE-Era-EngA-EngB-Septin-like GTPase superfamily. AIG1/Toc34/Toc159-like paraseptin GTPase family. IAN subfamily.</text>
</comment>
<dbReference type="CDD" id="cd01852">
    <property type="entry name" value="AIG1"/>
    <property type="match status" value="1"/>
</dbReference>
<dbReference type="InterPro" id="IPR027417">
    <property type="entry name" value="P-loop_NTPase"/>
</dbReference>
<keyword evidence="2" id="KW-0547">Nucleotide-binding</keyword>
<keyword evidence="4" id="KW-0472">Membrane</keyword>
<dbReference type="Pfam" id="PF04548">
    <property type="entry name" value="AIG1"/>
    <property type="match status" value="1"/>
</dbReference>
<evidence type="ECO:0000313" key="7">
    <source>
        <dbReference type="Proteomes" id="UP000289886"/>
    </source>
</evidence>
<dbReference type="InterPro" id="IPR045058">
    <property type="entry name" value="GIMA/IAN/Toc"/>
</dbReference>
<keyword evidence="7" id="KW-1185">Reference proteome</keyword>
<keyword evidence="3" id="KW-0342">GTP-binding</keyword>
<dbReference type="PROSITE" id="PS51720">
    <property type="entry name" value="G_AIG1"/>
    <property type="match status" value="1"/>
</dbReference>
<keyword evidence="4" id="KW-0812">Transmembrane</keyword>